<gene>
    <name evidence="3" type="ORF">JX265_000038</name>
</gene>
<dbReference type="AlphaFoldDB" id="A0A9P9WXT3"/>
<feature type="signal peptide" evidence="1">
    <location>
        <begin position="1"/>
        <end position="22"/>
    </location>
</feature>
<protein>
    <recommendedName>
        <fullName evidence="2">Ecp2 effector protein-like domain-containing protein</fullName>
    </recommendedName>
</protein>
<keyword evidence="4" id="KW-1185">Reference proteome</keyword>
<comment type="caution">
    <text evidence="3">The sequence shown here is derived from an EMBL/GenBank/DDBJ whole genome shotgun (WGS) entry which is preliminary data.</text>
</comment>
<evidence type="ECO:0000313" key="4">
    <source>
        <dbReference type="Proteomes" id="UP000829685"/>
    </source>
</evidence>
<dbReference type="EMBL" id="JAFIMR010000001">
    <property type="protein sequence ID" value="KAI1881212.1"/>
    <property type="molecule type" value="Genomic_DNA"/>
</dbReference>
<accession>A0A9P9WXT3</accession>
<feature type="chain" id="PRO_5040467053" description="Ecp2 effector protein-like domain-containing protein" evidence="1">
    <location>
        <begin position="23"/>
        <end position="208"/>
    </location>
</feature>
<evidence type="ECO:0000259" key="2">
    <source>
        <dbReference type="Pfam" id="PF14856"/>
    </source>
</evidence>
<keyword evidence="1" id="KW-0732">Signal</keyword>
<dbReference type="InterPro" id="IPR029226">
    <property type="entry name" value="Ecp2-like"/>
</dbReference>
<dbReference type="Proteomes" id="UP000829685">
    <property type="component" value="Unassembled WGS sequence"/>
</dbReference>
<proteinExistence type="predicted"/>
<sequence length="208" mass="22592">MPLISMGFTLSLLICQIIGASAVENQAKWISEEITMPHGSTEIFYIRENDLSTSTDRINKDLLEETKRSSRTKIVFLNGEGENLCDLQSRMKAVSFAGAEVSHCDVLAQQLMDRSGKWKGWDWDGGHYSIASFADCEFGISRRDGEPGSAFIGNLDVAVNIKSAIDPAHGLVEGGKVAAEGNFDCFGSGAPKIFWTLGATNWPTPGQV</sequence>
<name>A0A9P9WXT3_9PEZI</name>
<reference evidence="3" key="1">
    <citation type="submission" date="2021-03" db="EMBL/GenBank/DDBJ databases">
        <title>Revisited historic fungal species revealed as producer of novel bioactive compounds through whole genome sequencing and comparative genomics.</title>
        <authorList>
            <person name="Vignolle G.A."/>
            <person name="Hochenegger N."/>
            <person name="Mach R.L."/>
            <person name="Mach-Aigner A.R."/>
            <person name="Javad Rahimi M."/>
            <person name="Salim K.A."/>
            <person name="Chan C.M."/>
            <person name="Lim L.B.L."/>
            <person name="Cai F."/>
            <person name="Druzhinina I.S."/>
            <person name="U'Ren J.M."/>
            <person name="Derntl C."/>
        </authorList>
    </citation>
    <scope>NUCLEOTIDE SEQUENCE</scope>
    <source>
        <strain evidence="3">TUCIM 5799</strain>
    </source>
</reference>
<dbReference type="Pfam" id="PF14856">
    <property type="entry name" value="Hce2"/>
    <property type="match status" value="1"/>
</dbReference>
<organism evidence="3 4">
    <name type="scientific">Neoarthrinium moseri</name>
    <dbReference type="NCBI Taxonomy" id="1658444"/>
    <lineage>
        <taxon>Eukaryota</taxon>
        <taxon>Fungi</taxon>
        <taxon>Dikarya</taxon>
        <taxon>Ascomycota</taxon>
        <taxon>Pezizomycotina</taxon>
        <taxon>Sordariomycetes</taxon>
        <taxon>Xylariomycetidae</taxon>
        <taxon>Amphisphaeriales</taxon>
        <taxon>Apiosporaceae</taxon>
        <taxon>Neoarthrinium</taxon>
    </lineage>
</organism>
<evidence type="ECO:0000256" key="1">
    <source>
        <dbReference type="SAM" id="SignalP"/>
    </source>
</evidence>
<feature type="domain" description="Ecp2 effector protein-like" evidence="2">
    <location>
        <begin position="85"/>
        <end position="185"/>
    </location>
</feature>
<evidence type="ECO:0000313" key="3">
    <source>
        <dbReference type="EMBL" id="KAI1881212.1"/>
    </source>
</evidence>